<sequence length="790" mass="84876">MAWQSPSAHNPQDGSGQGGNNGASQGQGGPQALGTEYTLQGVMRFLQTEWHRHERDRNSWEIERAEMKARIAKLEGENRASKRLQQGSEARIKMLEMALKRERLSKQDPTGKAQGNSSDPIPSKQNVTTNALHPSNQVNPYKAEEARTKSRMYLAKCLQEITYLLTPPNHPAPQQTMSNLDPNLALQQQANQQLALDHMLAQQQQQAPLSSTYQQPPEHPNQSQPPNTQSPFAASSKQVFGQTREDDRLHSIPNQQQTGLQSDAAENASDKIQQYNAHRRGASTNDSSNLFNSSSDSSKDSDGWDFDELSEVPSFNNKQPAPSDEMNLWSGRAHSSAKSGNLRIGSRGRKNSMSRRMSAQEARDYAGSISGSKGGDAGNFKVRFALRGHLDVVRAVVFTGGGSPAEPEICTAGDDGVLKRWYLPGIFGIHAGIDVDVTSHFTHRGHSGIVTCLAACPPADNSGNGDGWIFSGGQDSTIKVWERGRVEAKATLVGHTDAVWSICVLPASGDGGFERLLLASGAADGTVKIWSFTPRQNSTSSTLSSASNSIRGSSYLQSGGIGDLSNSHSLSAPFSYSLISTITRSGVNASPTCITPLSITGENFIVSYDDAAIIIYDTASGEEISTMASSETYDGTKATGVNAIVATIMTLQQGSHSSDSAEGHTAGVEEENVLPGATGLKGGVQGLVISGHEDRYIRFYDANSGQCTYTMLAHPEAIASLALSPDGRELVSGGHDASLRFWSMERRSCIKEMSTHRLMRGEGVCTVIWSADGRWVVSGGGDGVVKVYSR</sequence>
<keyword evidence="2 6" id="KW-0853">WD repeat</keyword>
<evidence type="ECO:0000256" key="1">
    <source>
        <dbReference type="ARBA" id="ARBA00009616"/>
    </source>
</evidence>
<dbReference type="SUPFAM" id="SSF50978">
    <property type="entry name" value="WD40 repeat-like"/>
    <property type="match status" value="1"/>
</dbReference>
<feature type="region of interest" description="Disordered" evidence="8">
    <location>
        <begin position="102"/>
        <end position="140"/>
    </location>
</feature>
<dbReference type="PROSITE" id="PS50082">
    <property type="entry name" value="WD_REPEATS_2"/>
    <property type="match status" value="3"/>
</dbReference>
<dbReference type="InterPro" id="IPR036322">
    <property type="entry name" value="WD40_repeat_dom_sf"/>
</dbReference>
<dbReference type="Pfam" id="PF08232">
    <property type="entry name" value="Striatin"/>
    <property type="match status" value="1"/>
</dbReference>
<keyword evidence="11" id="KW-1185">Reference proteome</keyword>
<dbReference type="PANTHER" id="PTHR15653:SF0">
    <property type="entry name" value="CONNECTOR OF KINASE TO AP-1, ISOFORM E"/>
    <property type="match status" value="1"/>
</dbReference>
<dbReference type="InterPro" id="IPR001680">
    <property type="entry name" value="WD40_rpt"/>
</dbReference>
<keyword evidence="3" id="KW-0677">Repeat</keyword>
<feature type="compositionally biased region" description="Polar residues" evidence="8">
    <location>
        <begin position="1"/>
        <end position="10"/>
    </location>
</feature>
<dbReference type="GO" id="GO:0005516">
    <property type="term" value="F:calmodulin binding"/>
    <property type="evidence" value="ECO:0007669"/>
    <property type="project" value="UniProtKB-KW"/>
</dbReference>
<feature type="compositionally biased region" description="Low complexity" evidence="8">
    <location>
        <begin position="200"/>
        <end position="231"/>
    </location>
</feature>
<dbReference type="Pfam" id="PF00400">
    <property type="entry name" value="WD40"/>
    <property type="match status" value="4"/>
</dbReference>
<dbReference type="PANTHER" id="PTHR15653">
    <property type="entry name" value="STRIATIN"/>
    <property type="match status" value="1"/>
</dbReference>
<feature type="repeat" description="WD" evidence="6">
    <location>
        <begin position="764"/>
        <end position="790"/>
    </location>
</feature>
<evidence type="ECO:0000256" key="8">
    <source>
        <dbReference type="SAM" id="MobiDB-lite"/>
    </source>
</evidence>
<feature type="repeat" description="WD" evidence="6">
    <location>
        <begin position="492"/>
        <end position="540"/>
    </location>
</feature>
<evidence type="ECO:0000256" key="4">
    <source>
        <dbReference type="ARBA" id="ARBA00022860"/>
    </source>
</evidence>
<dbReference type="InterPro" id="IPR015943">
    <property type="entry name" value="WD40/YVTN_repeat-like_dom_sf"/>
</dbReference>
<comment type="similarity">
    <text evidence="1">Belongs to the WD repeat striatin family.</text>
</comment>
<dbReference type="STRING" id="1051890.A0A3N4LXD8"/>
<evidence type="ECO:0000256" key="6">
    <source>
        <dbReference type="PROSITE-ProRule" id="PRU00221"/>
    </source>
</evidence>
<evidence type="ECO:0000256" key="7">
    <source>
        <dbReference type="SAM" id="Coils"/>
    </source>
</evidence>
<dbReference type="EMBL" id="ML121535">
    <property type="protein sequence ID" value="RPB26239.1"/>
    <property type="molecule type" value="Genomic_DNA"/>
</dbReference>
<evidence type="ECO:0000256" key="5">
    <source>
        <dbReference type="ARBA" id="ARBA00023054"/>
    </source>
</evidence>
<proteinExistence type="inferred from homology"/>
<evidence type="ECO:0000313" key="11">
    <source>
        <dbReference type="Proteomes" id="UP000267821"/>
    </source>
</evidence>
<evidence type="ECO:0000256" key="3">
    <source>
        <dbReference type="ARBA" id="ARBA00022737"/>
    </source>
</evidence>
<feature type="compositionally biased region" description="Gly residues" evidence="8">
    <location>
        <begin position="15"/>
        <end position="31"/>
    </location>
</feature>
<dbReference type="InParanoid" id="A0A3N4LXD8"/>
<dbReference type="PRINTS" id="PR00320">
    <property type="entry name" value="GPROTEINBRPT"/>
</dbReference>
<evidence type="ECO:0000259" key="9">
    <source>
        <dbReference type="Pfam" id="PF08232"/>
    </source>
</evidence>
<gene>
    <name evidence="10" type="ORF">L211DRAFT_703027</name>
</gene>
<dbReference type="AlphaFoldDB" id="A0A3N4LXD8"/>
<dbReference type="PROSITE" id="PS50294">
    <property type="entry name" value="WD_REPEATS_REGION"/>
    <property type="match status" value="1"/>
</dbReference>
<name>A0A3N4LXD8_9PEZI</name>
<feature type="repeat" description="WD" evidence="6">
    <location>
        <begin position="711"/>
        <end position="752"/>
    </location>
</feature>
<feature type="compositionally biased region" description="Polar residues" evidence="8">
    <location>
        <begin position="232"/>
        <end position="241"/>
    </location>
</feature>
<feature type="domain" description="Striatin N-terminal" evidence="9">
    <location>
        <begin position="38"/>
        <end position="168"/>
    </location>
</feature>
<feature type="coiled-coil region" evidence="7">
    <location>
        <begin position="57"/>
        <end position="84"/>
    </location>
</feature>
<accession>A0A3N4LXD8</accession>
<dbReference type="Gene3D" id="2.130.10.10">
    <property type="entry name" value="YVTN repeat-like/Quinoprotein amine dehydrogenase"/>
    <property type="match status" value="2"/>
</dbReference>
<keyword evidence="5 7" id="KW-0175">Coiled coil</keyword>
<dbReference type="OrthoDB" id="727118at2759"/>
<feature type="region of interest" description="Disordered" evidence="8">
    <location>
        <begin position="278"/>
        <end position="358"/>
    </location>
</feature>
<protein>
    <submittedName>
        <fullName evidence="10">WD40 repeat-like protein</fullName>
    </submittedName>
</protein>
<keyword evidence="4" id="KW-0112">Calmodulin-binding</keyword>
<dbReference type="InterPro" id="IPR051488">
    <property type="entry name" value="WD_repeat_striatin"/>
</dbReference>
<feature type="compositionally biased region" description="Polar residues" evidence="8">
    <location>
        <begin position="113"/>
        <end position="139"/>
    </location>
</feature>
<reference evidence="10 11" key="1">
    <citation type="journal article" date="2018" name="Nat. Ecol. Evol.">
        <title>Pezizomycetes genomes reveal the molecular basis of ectomycorrhizal truffle lifestyle.</title>
        <authorList>
            <person name="Murat C."/>
            <person name="Payen T."/>
            <person name="Noel B."/>
            <person name="Kuo A."/>
            <person name="Morin E."/>
            <person name="Chen J."/>
            <person name="Kohler A."/>
            <person name="Krizsan K."/>
            <person name="Balestrini R."/>
            <person name="Da Silva C."/>
            <person name="Montanini B."/>
            <person name="Hainaut M."/>
            <person name="Levati E."/>
            <person name="Barry K.W."/>
            <person name="Belfiori B."/>
            <person name="Cichocki N."/>
            <person name="Clum A."/>
            <person name="Dockter R.B."/>
            <person name="Fauchery L."/>
            <person name="Guy J."/>
            <person name="Iotti M."/>
            <person name="Le Tacon F."/>
            <person name="Lindquist E.A."/>
            <person name="Lipzen A."/>
            <person name="Malagnac F."/>
            <person name="Mello A."/>
            <person name="Molinier V."/>
            <person name="Miyauchi S."/>
            <person name="Poulain J."/>
            <person name="Riccioni C."/>
            <person name="Rubini A."/>
            <person name="Sitrit Y."/>
            <person name="Splivallo R."/>
            <person name="Traeger S."/>
            <person name="Wang M."/>
            <person name="Zifcakova L."/>
            <person name="Wipf D."/>
            <person name="Zambonelli A."/>
            <person name="Paolocci F."/>
            <person name="Nowrousian M."/>
            <person name="Ottonello S."/>
            <person name="Baldrian P."/>
            <person name="Spatafora J.W."/>
            <person name="Henrissat B."/>
            <person name="Nagy L.G."/>
            <person name="Aury J.M."/>
            <person name="Wincker P."/>
            <person name="Grigoriev I.V."/>
            <person name="Bonfante P."/>
            <person name="Martin F.M."/>
        </authorList>
    </citation>
    <scope>NUCLEOTIDE SEQUENCE [LARGE SCALE GENOMIC DNA]</scope>
    <source>
        <strain evidence="10 11">ATCC MYA-4762</strain>
    </source>
</reference>
<dbReference type="SMART" id="SM00320">
    <property type="entry name" value="WD40"/>
    <property type="match status" value="7"/>
</dbReference>
<evidence type="ECO:0000256" key="2">
    <source>
        <dbReference type="ARBA" id="ARBA00022574"/>
    </source>
</evidence>
<organism evidence="10 11">
    <name type="scientific">Terfezia boudieri ATCC MYA-4762</name>
    <dbReference type="NCBI Taxonomy" id="1051890"/>
    <lineage>
        <taxon>Eukaryota</taxon>
        <taxon>Fungi</taxon>
        <taxon>Dikarya</taxon>
        <taxon>Ascomycota</taxon>
        <taxon>Pezizomycotina</taxon>
        <taxon>Pezizomycetes</taxon>
        <taxon>Pezizales</taxon>
        <taxon>Pezizaceae</taxon>
        <taxon>Terfezia</taxon>
    </lineage>
</organism>
<dbReference type="InterPro" id="IPR020472">
    <property type="entry name" value="WD40_PAC1"/>
</dbReference>
<feature type="region of interest" description="Disordered" evidence="8">
    <location>
        <begin position="1"/>
        <end position="36"/>
    </location>
</feature>
<dbReference type="Proteomes" id="UP000267821">
    <property type="component" value="Unassembled WGS sequence"/>
</dbReference>
<evidence type="ECO:0000313" key="10">
    <source>
        <dbReference type="EMBL" id="RPB26239.1"/>
    </source>
</evidence>
<feature type="region of interest" description="Disordered" evidence="8">
    <location>
        <begin position="200"/>
        <end position="245"/>
    </location>
</feature>
<dbReference type="Gene3D" id="1.20.5.300">
    <property type="match status" value="1"/>
</dbReference>
<feature type="compositionally biased region" description="Low complexity" evidence="8">
    <location>
        <begin position="283"/>
        <end position="296"/>
    </location>
</feature>
<dbReference type="InterPro" id="IPR013258">
    <property type="entry name" value="Striatin_N"/>
</dbReference>